<sequence length="255" mass="28191">MSSVTSRKTGKDYDAKEWALRVDLAAAFRLAVHFDWHESVGNHFSAAVSSDGKKFLLNPKWKHFSEICASDLLLLDADDPDVMNGPDAPDPTAWCIHGAIHAAVPNARVILHCHPIYATTLATLKDPSIKPIDQNTARFFNRMAIDSNFSGLADDKAEGQRIARAFGNQSIMMMGNHGVSVASDTVAEAFEDLYFLERAAKTLILAYSTGQELNILSDEIAEKTARSWEDYGDAAFAHFDHLKAMLDKTDPSYRE</sequence>
<dbReference type="PANTHER" id="PTHR10672:SF21">
    <property type="entry name" value="CLASS II ALDOLASE_ADDUCIN N-TERMINAL DOMAIN-CONTAINING PROTEIN"/>
    <property type="match status" value="1"/>
</dbReference>
<dbReference type="InterPro" id="IPR001303">
    <property type="entry name" value="Aldolase_II/adducin_N"/>
</dbReference>
<gene>
    <name evidence="3" type="ORF">ACFSKO_09375</name>
</gene>
<accession>A0ABW5BKX9</accession>
<dbReference type="SMART" id="SM01007">
    <property type="entry name" value="Aldolase_II"/>
    <property type="match status" value="1"/>
</dbReference>
<dbReference type="NCBIfam" id="NF005689">
    <property type="entry name" value="PRK07490.1"/>
    <property type="match status" value="1"/>
</dbReference>
<feature type="domain" description="Class II aldolase/adducin N-terminal" evidence="2">
    <location>
        <begin position="22"/>
        <end position="204"/>
    </location>
</feature>
<protein>
    <submittedName>
        <fullName evidence="3">Class II aldolase/adducin family protein</fullName>
    </submittedName>
</protein>
<keyword evidence="4" id="KW-1185">Reference proteome</keyword>
<dbReference type="EMBL" id="JBHUII010000004">
    <property type="protein sequence ID" value="MFD2205821.1"/>
    <property type="molecule type" value="Genomic_DNA"/>
</dbReference>
<reference evidence="4" key="1">
    <citation type="journal article" date="2019" name="Int. J. Syst. Evol. Microbiol.">
        <title>The Global Catalogue of Microorganisms (GCM) 10K type strain sequencing project: providing services to taxonomists for standard genome sequencing and annotation.</title>
        <authorList>
            <consortium name="The Broad Institute Genomics Platform"/>
            <consortium name="The Broad Institute Genome Sequencing Center for Infectious Disease"/>
            <person name="Wu L."/>
            <person name="Ma J."/>
        </authorList>
    </citation>
    <scope>NUCLEOTIDE SEQUENCE [LARGE SCALE GENOMIC DNA]</scope>
    <source>
        <strain evidence="4">CGMCC 4.7192</strain>
    </source>
</reference>
<dbReference type="Proteomes" id="UP001597294">
    <property type="component" value="Unassembled WGS sequence"/>
</dbReference>
<evidence type="ECO:0000259" key="2">
    <source>
        <dbReference type="SMART" id="SM01007"/>
    </source>
</evidence>
<evidence type="ECO:0000256" key="1">
    <source>
        <dbReference type="ARBA" id="ARBA00037961"/>
    </source>
</evidence>
<dbReference type="PANTHER" id="PTHR10672">
    <property type="entry name" value="ADDUCIN"/>
    <property type="match status" value="1"/>
</dbReference>
<comment type="caution">
    <text evidence="3">The sequence shown here is derived from an EMBL/GenBank/DDBJ whole genome shotgun (WGS) entry which is preliminary data.</text>
</comment>
<dbReference type="Pfam" id="PF00596">
    <property type="entry name" value="Aldolase_II"/>
    <property type="match status" value="1"/>
</dbReference>
<dbReference type="Gene3D" id="3.40.225.10">
    <property type="entry name" value="Class II aldolase/adducin N-terminal domain"/>
    <property type="match status" value="1"/>
</dbReference>
<dbReference type="SUPFAM" id="SSF53639">
    <property type="entry name" value="AraD/HMP-PK domain-like"/>
    <property type="match status" value="1"/>
</dbReference>
<name>A0ABW5BKX9_9PROT</name>
<proteinExistence type="inferred from homology"/>
<evidence type="ECO:0000313" key="3">
    <source>
        <dbReference type="EMBL" id="MFD2205821.1"/>
    </source>
</evidence>
<organism evidence="3 4">
    <name type="scientific">Kiloniella antarctica</name>
    <dbReference type="NCBI Taxonomy" id="1550907"/>
    <lineage>
        <taxon>Bacteria</taxon>
        <taxon>Pseudomonadati</taxon>
        <taxon>Pseudomonadota</taxon>
        <taxon>Alphaproteobacteria</taxon>
        <taxon>Rhodospirillales</taxon>
        <taxon>Kiloniellaceae</taxon>
        <taxon>Kiloniella</taxon>
    </lineage>
</organism>
<comment type="similarity">
    <text evidence="1">Belongs to the aldolase class II family.</text>
</comment>
<dbReference type="InterPro" id="IPR036409">
    <property type="entry name" value="Aldolase_II/adducin_N_sf"/>
</dbReference>
<evidence type="ECO:0000313" key="4">
    <source>
        <dbReference type="Proteomes" id="UP001597294"/>
    </source>
</evidence>
<dbReference type="InterPro" id="IPR051017">
    <property type="entry name" value="Aldolase-II_Adducin_sf"/>
</dbReference>
<dbReference type="RefSeq" id="WP_380250802.1">
    <property type="nucleotide sequence ID" value="NZ_JBHUII010000004.1"/>
</dbReference>